<reference evidence="10" key="2">
    <citation type="journal article" date="2023" name="Science">
        <title>Genomic signatures of disease resistance in endangered staghorn corals.</title>
        <authorList>
            <person name="Vollmer S.V."/>
            <person name="Selwyn J.D."/>
            <person name="Despard B.A."/>
            <person name="Roesel C.L."/>
        </authorList>
    </citation>
    <scope>NUCLEOTIDE SEQUENCE</scope>
    <source>
        <strain evidence="10">K2</strain>
    </source>
</reference>
<evidence type="ECO:0000313" key="10">
    <source>
        <dbReference type="EMBL" id="KAK2560269.1"/>
    </source>
</evidence>
<dbReference type="PROSITE" id="PS00639">
    <property type="entry name" value="THIOL_PROTEASE_HIS"/>
    <property type="match status" value="1"/>
</dbReference>
<evidence type="ECO:0000256" key="8">
    <source>
        <dbReference type="SAM" id="SignalP"/>
    </source>
</evidence>
<dbReference type="SUPFAM" id="SSF54001">
    <property type="entry name" value="Cysteine proteinases"/>
    <property type="match status" value="1"/>
</dbReference>
<dbReference type="CDD" id="cd02620">
    <property type="entry name" value="Peptidase_C1A_CathepsinB"/>
    <property type="match status" value="1"/>
</dbReference>
<dbReference type="GO" id="GO:0006508">
    <property type="term" value="P:proteolysis"/>
    <property type="evidence" value="ECO:0007669"/>
    <property type="project" value="UniProtKB-KW"/>
</dbReference>
<dbReference type="InterPro" id="IPR038765">
    <property type="entry name" value="Papain-like_cys_pep_sf"/>
</dbReference>
<dbReference type="PANTHER" id="PTHR12411">
    <property type="entry name" value="CYSTEINE PROTEASE FAMILY C1-RELATED"/>
    <property type="match status" value="1"/>
</dbReference>
<dbReference type="InterPro" id="IPR000668">
    <property type="entry name" value="Peptidase_C1A_C"/>
</dbReference>
<feature type="chain" id="PRO_5042143490" evidence="8">
    <location>
        <begin position="18"/>
        <end position="348"/>
    </location>
</feature>
<gene>
    <name evidence="10" type="ORF">P5673_017260</name>
</gene>
<reference evidence="10" key="1">
    <citation type="journal article" date="2023" name="G3 (Bethesda)">
        <title>Whole genome assembly and annotation of the endangered Caribbean coral Acropora cervicornis.</title>
        <authorList>
            <person name="Selwyn J.D."/>
            <person name="Vollmer S.V."/>
        </authorList>
    </citation>
    <scope>NUCLEOTIDE SEQUENCE</scope>
    <source>
        <strain evidence="10">K2</strain>
    </source>
</reference>
<dbReference type="InterPro" id="IPR000169">
    <property type="entry name" value="Pept_cys_AS"/>
</dbReference>
<dbReference type="FunFam" id="3.90.70.10:FF:000031">
    <property type="entry name" value="Cathepsin B"/>
    <property type="match status" value="1"/>
</dbReference>
<dbReference type="InterPro" id="IPR025660">
    <property type="entry name" value="Pept_his_AS"/>
</dbReference>
<dbReference type="PRINTS" id="PR00705">
    <property type="entry name" value="PAPAIN"/>
</dbReference>
<feature type="domain" description="Peptidase C1A papain C-terminal" evidence="9">
    <location>
        <begin position="88"/>
        <end position="336"/>
    </location>
</feature>
<proteinExistence type="inferred from homology"/>
<evidence type="ECO:0000256" key="4">
    <source>
        <dbReference type="ARBA" id="ARBA00022801"/>
    </source>
</evidence>
<dbReference type="PROSITE" id="PS00139">
    <property type="entry name" value="THIOL_PROTEASE_CYS"/>
    <property type="match status" value="1"/>
</dbReference>
<comment type="similarity">
    <text evidence="1">Belongs to the peptidase C1 family.</text>
</comment>
<organism evidence="10 11">
    <name type="scientific">Acropora cervicornis</name>
    <name type="common">Staghorn coral</name>
    <dbReference type="NCBI Taxonomy" id="6130"/>
    <lineage>
        <taxon>Eukaryota</taxon>
        <taxon>Metazoa</taxon>
        <taxon>Cnidaria</taxon>
        <taxon>Anthozoa</taxon>
        <taxon>Hexacorallia</taxon>
        <taxon>Scleractinia</taxon>
        <taxon>Astrocoeniina</taxon>
        <taxon>Acroporidae</taxon>
        <taxon>Acropora</taxon>
    </lineage>
</organism>
<evidence type="ECO:0000256" key="7">
    <source>
        <dbReference type="ARBA" id="ARBA00023157"/>
    </source>
</evidence>
<evidence type="ECO:0000256" key="3">
    <source>
        <dbReference type="ARBA" id="ARBA00022729"/>
    </source>
</evidence>
<dbReference type="PROSITE" id="PS00640">
    <property type="entry name" value="THIOL_PROTEASE_ASN"/>
    <property type="match status" value="1"/>
</dbReference>
<keyword evidence="3 8" id="KW-0732">Signal</keyword>
<dbReference type="Proteomes" id="UP001249851">
    <property type="component" value="Unassembled WGS sequence"/>
</dbReference>
<evidence type="ECO:0000256" key="2">
    <source>
        <dbReference type="ARBA" id="ARBA00022670"/>
    </source>
</evidence>
<dbReference type="EMBL" id="JARQWQ010000037">
    <property type="protein sequence ID" value="KAK2560269.1"/>
    <property type="molecule type" value="Genomic_DNA"/>
</dbReference>
<dbReference type="GO" id="GO:0008234">
    <property type="term" value="F:cysteine-type peptidase activity"/>
    <property type="evidence" value="ECO:0007669"/>
    <property type="project" value="UniProtKB-KW"/>
</dbReference>
<evidence type="ECO:0000259" key="9">
    <source>
        <dbReference type="SMART" id="SM00645"/>
    </source>
</evidence>
<name>A0AAD9V3U3_ACRCE</name>
<keyword evidence="4" id="KW-0378">Hydrolase</keyword>
<dbReference type="Pfam" id="PF00112">
    <property type="entry name" value="Peptidase_C1"/>
    <property type="match status" value="1"/>
</dbReference>
<dbReference type="AlphaFoldDB" id="A0AAD9V3U3"/>
<sequence length="348" mass="38071">MAVLLAALVLVFASCQAKSLNEPGALTKEDIDDINTNPFSTWKADPDYANYDQRHFKSLCGVPLDENNRLMKKTGLLKEKTEYQAVKLPDSFDARKKWPNCKSTNEIRDQGSCGSCWAFGAVEAMTDRICIHSGGRLTPNISAQDLLSCCDQCGMGCNGGFPEEAWFYWDKSGLVTGGPYNSHEGCKPYLIPACDHHVVGHLKPCGSILPTPPCKRKCEEGYNVSYSDDKRYGKSGYSVGSSVEAIATEIMTNGPVEAAFTVYSDFPSYKSGVYQHQKGGPLGGHAIKILGWGTEAGTPYWLVANSWNTDWGDKGYFKILRGQDECGIESQVVAGMPSFAEESKTVLF</sequence>
<evidence type="ECO:0000256" key="6">
    <source>
        <dbReference type="ARBA" id="ARBA00023145"/>
    </source>
</evidence>
<evidence type="ECO:0000256" key="5">
    <source>
        <dbReference type="ARBA" id="ARBA00022807"/>
    </source>
</evidence>
<keyword evidence="7" id="KW-1015">Disulfide bond</keyword>
<dbReference type="InterPro" id="IPR025661">
    <property type="entry name" value="Pept_asp_AS"/>
</dbReference>
<keyword evidence="6" id="KW-0865">Zymogen</keyword>
<dbReference type="Gene3D" id="3.90.70.10">
    <property type="entry name" value="Cysteine proteinases"/>
    <property type="match status" value="1"/>
</dbReference>
<evidence type="ECO:0000256" key="1">
    <source>
        <dbReference type="ARBA" id="ARBA00008455"/>
    </source>
</evidence>
<keyword evidence="2" id="KW-0645">Protease</keyword>
<accession>A0AAD9V3U3</accession>
<keyword evidence="5" id="KW-0788">Thiol protease</keyword>
<dbReference type="SMART" id="SM00645">
    <property type="entry name" value="Pept_C1"/>
    <property type="match status" value="1"/>
</dbReference>
<keyword evidence="11" id="KW-1185">Reference proteome</keyword>
<comment type="caution">
    <text evidence="10">The sequence shown here is derived from an EMBL/GenBank/DDBJ whole genome shotgun (WGS) entry which is preliminary data.</text>
</comment>
<protein>
    <submittedName>
        <fullName evidence="10">Cathepsin B</fullName>
    </submittedName>
</protein>
<dbReference type="InterPro" id="IPR013128">
    <property type="entry name" value="Peptidase_C1A"/>
</dbReference>
<evidence type="ECO:0000313" key="11">
    <source>
        <dbReference type="Proteomes" id="UP001249851"/>
    </source>
</evidence>
<feature type="signal peptide" evidence="8">
    <location>
        <begin position="1"/>
        <end position="17"/>
    </location>
</feature>